<evidence type="ECO:0000313" key="1">
    <source>
        <dbReference type="EMBL" id="MPM69588.1"/>
    </source>
</evidence>
<sequence>MPGFPSDQGSRDALQVAKTYLEMPLHERAGEIEVVLNQVHDEIMTNNISIDAGIVKMNDQIQKILAK</sequence>
<reference evidence="1" key="1">
    <citation type="submission" date="2019-08" db="EMBL/GenBank/DDBJ databases">
        <authorList>
            <person name="Kucharzyk K."/>
            <person name="Murdoch R.W."/>
            <person name="Higgins S."/>
            <person name="Loffler F."/>
        </authorList>
    </citation>
    <scope>NUCLEOTIDE SEQUENCE</scope>
</reference>
<accession>A0A645BWV7</accession>
<organism evidence="1">
    <name type="scientific">bioreactor metagenome</name>
    <dbReference type="NCBI Taxonomy" id="1076179"/>
    <lineage>
        <taxon>unclassified sequences</taxon>
        <taxon>metagenomes</taxon>
        <taxon>ecological metagenomes</taxon>
    </lineage>
</organism>
<comment type="caution">
    <text evidence="1">The sequence shown here is derived from an EMBL/GenBank/DDBJ whole genome shotgun (WGS) entry which is preliminary data.</text>
</comment>
<dbReference type="Gene3D" id="3.40.190.10">
    <property type="entry name" value="Periplasmic binding protein-like II"/>
    <property type="match status" value="1"/>
</dbReference>
<protein>
    <submittedName>
        <fullName evidence="1">Uncharacterized protein</fullName>
    </submittedName>
</protein>
<gene>
    <name evidence="1" type="ORF">SDC9_116536</name>
</gene>
<name>A0A645BWV7_9ZZZZ</name>
<dbReference type="EMBL" id="VSSQ01022965">
    <property type="protein sequence ID" value="MPM69588.1"/>
    <property type="molecule type" value="Genomic_DNA"/>
</dbReference>
<proteinExistence type="predicted"/>
<dbReference type="AlphaFoldDB" id="A0A645BWV7"/>